<evidence type="ECO:0008006" key="9">
    <source>
        <dbReference type="Google" id="ProtNLM"/>
    </source>
</evidence>
<reference evidence="8" key="1">
    <citation type="journal article" date="2019" name="Int. J. Syst. Evol. Microbiol.">
        <title>The Global Catalogue of Microorganisms (GCM) 10K type strain sequencing project: providing services to taxonomists for standard genome sequencing and annotation.</title>
        <authorList>
            <consortium name="The Broad Institute Genomics Platform"/>
            <consortium name="The Broad Institute Genome Sequencing Center for Infectious Disease"/>
            <person name="Wu L."/>
            <person name="Ma J."/>
        </authorList>
    </citation>
    <scope>NUCLEOTIDE SEQUENCE [LARGE SCALE GENOMIC DNA]</scope>
    <source>
        <strain evidence="8">JCM 17442</strain>
    </source>
</reference>
<dbReference type="NCBIfam" id="TIGR02532">
    <property type="entry name" value="IV_pilin_GFxxxE"/>
    <property type="match status" value="1"/>
</dbReference>
<comment type="caution">
    <text evidence="7">The sequence shown here is derived from an EMBL/GenBank/DDBJ whole genome shotgun (WGS) entry which is preliminary data.</text>
</comment>
<keyword evidence="5 6" id="KW-0472">Membrane</keyword>
<gene>
    <name evidence="7" type="ORF">GCM10022256_20040</name>
</gene>
<evidence type="ECO:0000256" key="4">
    <source>
        <dbReference type="ARBA" id="ARBA00022989"/>
    </source>
</evidence>
<dbReference type="Proteomes" id="UP001501594">
    <property type="component" value="Unassembled WGS sequence"/>
</dbReference>
<keyword evidence="3 6" id="KW-0812">Transmembrane</keyword>
<accession>A0ABP8E2D6</accession>
<evidence type="ECO:0000313" key="7">
    <source>
        <dbReference type="EMBL" id="GAA4266392.1"/>
    </source>
</evidence>
<dbReference type="InterPro" id="IPR012902">
    <property type="entry name" value="N_methyl_site"/>
</dbReference>
<dbReference type="PROSITE" id="PS00409">
    <property type="entry name" value="PROKAR_NTER_METHYL"/>
    <property type="match status" value="1"/>
</dbReference>
<protein>
    <recommendedName>
        <fullName evidence="9">Prepilin-type N-terminal cleavage/methylation domain-containing protein</fullName>
    </recommendedName>
</protein>
<dbReference type="Gene3D" id="3.30.700.10">
    <property type="entry name" value="Glycoprotein, Type 4 Pilin"/>
    <property type="match status" value="1"/>
</dbReference>
<evidence type="ECO:0000256" key="3">
    <source>
        <dbReference type="ARBA" id="ARBA00022692"/>
    </source>
</evidence>
<comment type="subcellular location">
    <subcellularLocation>
        <location evidence="1">Membrane</location>
        <topology evidence="1">Single-pass membrane protein</topology>
    </subcellularLocation>
</comment>
<organism evidence="7 8">
    <name type="scientific">Frondihabitans peucedani</name>
    <dbReference type="NCBI Taxonomy" id="598626"/>
    <lineage>
        <taxon>Bacteria</taxon>
        <taxon>Bacillati</taxon>
        <taxon>Actinomycetota</taxon>
        <taxon>Actinomycetes</taxon>
        <taxon>Micrococcales</taxon>
        <taxon>Microbacteriaceae</taxon>
        <taxon>Frondihabitans</taxon>
    </lineage>
</organism>
<dbReference type="PANTHER" id="PTHR30093">
    <property type="entry name" value="GENERAL SECRETION PATHWAY PROTEIN G"/>
    <property type="match status" value="1"/>
</dbReference>
<keyword evidence="2" id="KW-0488">Methylation</keyword>
<dbReference type="Pfam" id="PF07963">
    <property type="entry name" value="N_methyl"/>
    <property type="match status" value="1"/>
</dbReference>
<evidence type="ECO:0000256" key="2">
    <source>
        <dbReference type="ARBA" id="ARBA00022481"/>
    </source>
</evidence>
<evidence type="ECO:0000256" key="5">
    <source>
        <dbReference type="ARBA" id="ARBA00023136"/>
    </source>
</evidence>
<feature type="transmembrane region" description="Helical" evidence="6">
    <location>
        <begin position="23"/>
        <end position="48"/>
    </location>
</feature>
<dbReference type="RefSeq" id="WP_344795576.1">
    <property type="nucleotide sequence ID" value="NZ_BAABAU010000001.1"/>
</dbReference>
<name>A0ABP8E2D6_9MICO</name>
<dbReference type="PANTHER" id="PTHR30093:SF44">
    <property type="entry name" value="TYPE II SECRETION SYSTEM CORE PROTEIN G"/>
    <property type="match status" value="1"/>
</dbReference>
<dbReference type="InterPro" id="IPR045584">
    <property type="entry name" value="Pilin-like"/>
</dbReference>
<keyword evidence="4 6" id="KW-1133">Transmembrane helix</keyword>
<evidence type="ECO:0000256" key="6">
    <source>
        <dbReference type="SAM" id="Phobius"/>
    </source>
</evidence>
<evidence type="ECO:0000256" key="1">
    <source>
        <dbReference type="ARBA" id="ARBA00004167"/>
    </source>
</evidence>
<sequence length="155" mass="15909">MYAQLMGKLNARRKNLTQDADRGFTLIELLVVVIIIGILAAIAIPVYLGVQNNSKDSNVQSDLTNAKTAIVSIQTSSGTVPSSTTDVSGITGIADAGYTRNATTTGLITLQSSTTTGKFCVAAKSTTGSVYYATESTGVTKVGTLPGTCTAPTAP</sequence>
<proteinExistence type="predicted"/>
<dbReference type="SUPFAM" id="SSF54523">
    <property type="entry name" value="Pili subunits"/>
    <property type="match status" value="1"/>
</dbReference>
<dbReference type="EMBL" id="BAABAU010000001">
    <property type="protein sequence ID" value="GAA4266392.1"/>
    <property type="molecule type" value="Genomic_DNA"/>
</dbReference>
<evidence type="ECO:0000313" key="8">
    <source>
        <dbReference type="Proteomes" id="UP001501594"/>
    </source>
</evidence>
<keyword evidence="8" id="KW-1185">Reference proteome</keyword>